<feature type="domain" description="HTH lysR-type" evidence="7">
    <location>
        <begin position="21"/>
        <end position="78"/>
    </location>
</feature>
<organism evidence="8 9">
    <name type="scientific">Bradyrhizobium erythrophlei</name>
    <dbReference type="NCBI Taxonomy" id="1437360"/>
    <lineage>
        <taxon>Bacteria</taxon>
        <taxon>Pseudomonadati</taxon>
        <taxon>Pseudomonadota</taxon>
        <taxon>Alphaproteobacteria</taxon>
        <taxon>Hyphomicrobiales</taxon>
        <taxon>Nitrobacteraceae</taxon>
        <taxon>Bradyrhizobium</taxon>
    </lineage>
</organism>
<dbReference type="InterPro" id="IPR037402">
    <property type="entry name" value="YidZ_PBP2"/>
</dbReference>
<dbReference type="PANTHER" id="PTHR30118">
    <property type="entry name" value="HTH-TYPE TRANSCRIPTIONAL REGULATOR LEUO-RELATED"/>
    <property type="match status" value="1"/>
</dbReference>
<evidence type="ECO:0000256" key="1">
    <source>
        <dbReference type="ARBA" id="ARBA00003502"/>
    </source>
</evidence>
<keyword evidence="4" id="KW-0805">Transcription regulation</keyword>
<evidence type="ECO:0000256" key="6">
    <source>
        <dbReference type="ARBA" id="ARBA00023163"/>
    </source>
</evidence>
<keyword evidence="6" id="KW-0804">Transcription</keyword>
<dbReference type="InterPro" id="IPR036388">
    <property type="entry name" value="WH-like_DNA-bd_sf"/>
</dbReference>
<dbReference type="SUPFAM" id="SSF53850">
    <property type="entry name" value="Periplasmic binding protein-like II"/>
    <property type="match status" value="1"/>
</dbReference>
<dbReference type="InterPro" id="IPR000847">
    <property type="entry name" value="LysR_HTH_N"/>
</dbReference>
<dbReference type="PRINTS" id="PR00039">
    <property type="entry name" value="HTHLYSR"/>
</dbReference>
<protein>
    <submittedName>
        <fullName evidence="8">Transcriptional regulator, LysR family</fullName>
    </submittedName>
</protein>
<dbReference type="AlphaFoldDB" id="A0A1H4ZRZ6"/>
<dbReference type="PANTHER" id="PTHR30118:SF15">
    <property type="entry name" value="TRANSCRIPTIONAL REGULATORY PROTEIN"/>
    <property type="match status" value="1"/>
</dbReference>
<dbReference type="Pfam" id="PF00126">
    <property type="entry name" value="HTH_1"/>
    <property type="match status" value="1"/>
</dbReference>
<dbReference type="InterPro" id="IPR036390">
    <property type="entry name" value="WH_DNA-bd_sf"/>
</dbReference>
<dbReference type="Pfam" id="PF03466">
    <property type="entry name" value="LysR_substrate"/>
    <property type="match status" value="1"/>
</dbReference>
<dbReference type="Gene3D" id="3.40.190.10">
    <property type="entry name" value="Periplasmic binding protein-like II"/>
    <property type="match status" value="2"/>
</dbReference>
<evidence type="ECO:0000256" key="4">
    <source>
        <dbReference type="ARBA" id="ARBA00023015"/>
    </source>
</evidence>
<dbReference type="SUPFAM" id="SSF46785">
    <property type="entry name" value="Winged helix' DNA-binding domain"/>
    <property type="match status" value="1"/>
</dbReference>
<keyword evidence="3" id="KW-0536">Nodulation</keyword>
<dbReference type="Gene3D" id="1.10.10.10">
    <property type="entry name" value="Winged helix-like DNA-binding domain superfamily/Winged helix DNA-binding domain"/>
    <property type="match status" value="1"/>
</dbReference>
<comment type="function">
    <text evidence="1">NodD regulates the expression of the nodABCFE genes which encode other nodulation proteins. NodD is also a negative regulator of its own expression. Binds flavonoids as inducers.</text>
</comment>
<evidence type="ECO:0000313" key="9">
    <source>
        <dbReference type="Proteomes" id="UP000198992"/>
    </source>
</evidence>
<dbReference type="CDD" id="cd08417">
    <property type="entry name" value="PBP2_Nitroaromatics_like"/>
    <property type="match status" value="1"/>
</dbReference>
<evidence type="ECO:0000313" key="8">
    <source>
        <dbReference type="EMBL" id="SED32130.1"/>
    </source>
</evidence>
<dbReference type="GO" id="GO:0003700">
    <property type="term" value="F:DNA-binding transcription factor activity"/>
    <property type="evidence" value="ECO:0007669"/>
    <property type="project" value="InterPro"/>
</dbReference>
<evidence type="ECO:0000256" key="3">
    <source>
        <dbReference type="ARBA" id="ARBA00022458"/>
    </source>
</evidence>
<dbReference type="EMBL" id="FNTH01000001">
    <property type="protein sequence ID" value="SED32130.1"/>
    <property type="molecule type" value="Genomic_DNA"/>
</dbReference>
<evidence type="ECO:0000259" key="7">
    <source>
        <dbReference type="PROSITE" id="PS50931"/>
    </source>
</evidence>
<name>A0A1H4ZRZ6_9BRAD</name>
<keyword evidence="5" id="KW-0238">DNA-binding</keyword>
<proteinExistence type="inferred from homology"/>
<evidence type="ECO:0000256" key="2">
    <source>
        <dbReference type="ARBA" id="ARBA00009437"/>
    </source>
</evidence>
<dbReference type="InterPro" id="IPR005119">
    <property type="entry name" value="LysR_subst-bd"/>
</dbReference>
<gene>
    <name evidence="8" type="ORF">SAMN05444164_4432</name>
</gene>
<dbReference type="Proteomes" id="UP000198992">
    <property type="component" value="Unassembled WGS sequence"/>
</dbReference>
<sequence length="314" mass="34776">MNCLYPLIHIVHHDGMRMRNLDLNLLLVFDAVMRERSVVRAAGALAISQPAVSHALNRLRHALKDRLFVRTPSGMLPTPRAEALALPVRKALSELQLAVEGDRFDPAQAERRFTIAVNNYAAVVAAGSIIAAVRAQAPRVRLTLVPSGTLNLPDRLDRGELDLAISARAMEGERFASCRLIEDRFVAVLRAGHPALRKKLTGETLVELPHLAITSSGENLDFIDAWLRARKASRTIATDVPYLSAGAVLVQSNMVAILGRKLALEFRRAYPIEMRELPFDASKLQSVMSWHRRFDDLPAHRWLRDTIVAATGGI</sequence>
<dbReference type="GO" id="GO:0003677">
    <property type="term" value="F:DNA binding"/>
    <property type="evidence" value="ECO:0007669"/>
    <property type="project" value="UniProtKB-KW"/>
</dbReference>
<accession>A0A1H4ZRZ6</accession>
<reference evidence="8 9" key="1">
    <citation type="submission" date="2016-10" db="EMBL/GenBank/DDBJ databases">
        <authorList>
            <person name="de Groot N.N."/>
        </authorList>
    </citation>
    <scope>NUCLEOTIDE SEQUENCE [LARGE SCALE GENOMIC DNA]</scope>
    <source>
        <strain evidence="8 9">MT12</strain>
    </source>
</reference>
<comment type="similarity">
    <text evidence="2">Belongs to the LysR transcriptional regulatory family.</text>
</comment>
<dbReference type="RefSeq" id="WP_244549676.1">
    <property type="nucleotide sequence ID" value="NZ_FNTH01000001.1"/>
</dbReference>
<evidence type="ECO:0000256" key="5">
    <source>
        <dbReference type="ARBA" id="ARBA00023125"/>
    </source>
</evidence>
<dbReference type="InterPro" id="IPR050389">
    <property type="entry name" value="LysR-type_TF"/>
</dbReference>
<dbReference type="PROSITE" id="PS50931">
    <property type="entry name" value="HTH_LYSR"/>
    <property type="match status" value="1"/>
</dbReference>